<proteinExistence type="predicted"/>
<accession>A0AAJ1VJ33</accession>
<organism evidence="2 3">
    <name type="scientific">Chryseobacterium gambrini</name>
    <dbReference type="NCBI Taxonomy" id="373672"/>
    <lineage>
        <taxon>Bacteria</taxon>
        <taxon>Pseudomonadati</taxon>
        <taxon>Bacteroidota</taxon>
        <taxon>Flavobacteriia</taxon>
        <taxon>Flavobacteriales</taxon>
        <taxon>Weeksellaceae</taxon>
        <taxon>Chryseobacterium group</taxon>
        <taxon>Chryseobacterium</taxon>
    </lineage>
</organism>
<keyword evidence="1" id="KW-0732">Signal</keyword>
<sequence length="300" mass="35314">MKSIFSLLLLLCFFVASGQKEDSVAISKIFKIEDSLLNKIISDTDSTSINSKSIIHIQKEILLKYNQFIAAYPNSEYLFTAFLGKASKEQSLKQFNRAKISYLELLNYFKQNKNLKDPFVRIPYSEDNQFLYELYKKLAYLEMIQKNYREAIQYLNLAQNNPVRISCGNGLFSEIAYIAYLYSECYSNLHEYEKIYDVLIPIAAIPMVHENSPTVTMLYETLSKKYTKKELKKLFKESFKTLYSKQGVINTIENTIYYVKFMDRDVILYDLNFKNLSKRDTKKRLNKILHFSKFYTLLSK</sequence>
<evidence type="ECO:0000256" key="1">
    <source>
        <dbReference type="SAM" id="SignalP"/>
    </source>
</evidence>
<dbReference type="AlphaFoldDB" id="A0AAJ1VJ33"/>
<evidence type="ECO:0000313" key="3">
    <source>
        <dbReference type="Proteomes" id="UP001225933"/>
    </source>
</evidence>
<comment type="caution">
    <text evidence="2">The sequence shown here is derived from an EMBL/GenBank/DDBJ whole genome shotgun (WGS) entry which is preliminary data.</text>
</comment>
<evidence type="ECO:0000313" key="2">
    <source>
        <dbReference type="EMBL" id="MDN4011256.1"/>
    </source>
</evidence>
<dbReference type="EMBL" id="JAUHGV010000002">
    <property type="protein sequence ID" value="MDN4011256.1"/>
    <property type="molecule type" value="Genomic_DNA"/>
</dbReference>
<feature type="chain" id="PRO_5042559722" description="Tetratricopeptide repeat-containing protein" evidence="1">
    <location>
        <begin position="19"/>
        <end position="300"/>
    </location>
</feature>
<reference evidence="2" key="1">
    <citation type="submission" date="2023-06" db="EMBL/GenBank/DDBJ databases">
        <title>Two Chryseobacterium gambrini strains from China.</title>
        <authorList>
            <person name="Zeng J."/>
            <person name="Wu Y."/>
        </authorList>
    </citation>
    <scope>NUCLEOTIDE SEQUENCE</scope>
    <source>
        <strain evidence="2">SQ219</strain>
    </source>
</reference>
<feature type="signal peptide" evidence="1">
    <location>
        <begin position="1"/>
        <end position="18"/>
    </location>
</feature>
<evidence type="ECO:0008006" key="4">
    <source>
        <dbReference type="Google" id="ProtNLM"/>
    </source>
</evidence>
<name>A0AAJ1VJ33_9FLAO</name>
<protein>
    <recommendedName>
        <fullName evidence="4">Tetratricopeptide repeat-containing protein</fullName>
    </recommendedName>
</protein>
<dbReference type="RefSeq" id="WP_214588803.1">
    <property type="nucleotide sequence ID" value="NZ_JAUHGV010000002.1"/>
</dbReference>
<gene>
    <name evidence="2" type="ORF">QX233_02165</name>
</gene>
<dbReference type="Proteomes" id="UP001225933">
    <property type="component" value="Unassembled WGS sequence"/>
</dbReference>